<proteinExistence type="predicted"/>
<dbReference type="STRING" id="626522.GCWU000325_00636"/>
<evidence type="ECO:0000313" key="1">
    <source>
        <dbReference type="EMBL" id="EEX72175.1"/>
    </source>
</evidence>
<dbReference type="HOGENOM" id="CLU_3010571_0_0_10"/>
<dbReference type="Proteomes" id="UP000003460">
    <property type="component" value="Unassembled WGS sequence"/>
</dbReference>
<sequence>MAVALSVFANPLLCRYVENFLRLRVGRSIIIGRAGLKTKHEASSLCGLTAKEGFRR</sequence>
<accession>C9LEK6</accession>
<reference evidence="1" key="1">
    <citation type="submission" date="2009-09" db="EMBL/GenBank/DDBJ databases">
        <authorList>
            <person name="Weinstock G."/>
            <person name="Sodergren E."/>
            <person name="Clifton S."/>
            <person name="Fulton L."/>
            <person name="Fulton B."/>
            <person name="Courtney L."/>
            <person name="Fronick C."/>
            <person name="Harrison M."/>
            <person name="Strong C."/>
            <person name="Farmer C."/>
            <person name="Delahaunty K."/>
            <person name="Markovic C."/>
            <person name="Hall O."/>
            <person name="Minx P."/>
            <person name="Tomlinson C."/>
            <person name="Mitreva M."/>
            <person name="Nelson J."/>
            <person name="Hou S."/>
            <person name="Wollam A."/>
            <person name="Pepin K.H."/>
            <person name="Johnson M."/>
            <person name="Bhonagiri V."/>
            <person name="Nash W.E."/>
            <person name="Warren W."/>
            <person name="Chinwalla A."/>
            <person name="Mardis E.R."/>
            <person name="Wilson R.K."/>
        </authorList>
    </citation>
    <scope>NUCLEOTIDE SEQUENCE [LARGE SCALE GENOMIC DNA]</scope>
    <source>
        <strain evidence="1">ATCC 51259</strain>
    </source>
</reference>
<dbReference type="AlphaFoldDB" id="C9LEK6"/>
<dbReference type="EMBL" id="ACIJ02000016">
    <property type="protein sequence ID" value="EEX72175.1"/>
    <property type="molecule type" value="Genomic_DNA"/>
</dbReference>
<gene>
    <name evidence="1" type="ORF">GCWU000325_00636</name>
</gene>
<name>C9LEK6_9BACT</name>
<keyword evidence="2" id="KW-1185">Reference proteome</keyword>
<protein>
    <submittedName>
        <fullName evidence="1">Uncharacterized protein</fullName>
    </submittedName>
</protein>
<evidence type="ECO:0000313" key="2">
    <source>
        <dbReference type="Proteomes" id="UP000003460"/>
    </source>
</evidence>
<comment type="caution">
    <text evidence="1">The sequence shown here is derived from an EMBL/GenBank/DDBJ whole genome shotgun (WGS) entry which is preliminary data.</text>
</comment>
<organism evidence="1 2">
    <name type="scientific">Alloprevotella tannerae ATCC 51259</name>
    <dbReference type="NCBI Taxonomy" id="626522"/>
    <lineage>
        <taxon>Bacteria</taxon>
        <taxon>Pseudomonadati</taxon>
        <taxon>Bacteroidota</taxon>
        <taxon>Bacteroidia</taxon>
        <taxon>Bacteroidales</taxon>
        <taxon>Prevotellaceae</taxon>
        <taxon>Alloprevotella</taxon>
    </lineage>
</organism>